<organism evidence="1 2">
    <name type="scientific">Panagrolaimus sp. PS1159</name>
    <dbReference type="NCBI Taxonomy" id="55785"/>
    <lineage>
        <taxon>Eukaryota</taxon>
        <taxon>Metazoa</taxon>
        <taxon>Ecdysozoa</taxon>
        <taxon>Nematoda</taxon>
        <taxon>Chromadorea</taxon>
        <taxon>Rhabditida</taxon>
        <taxon>Tylenchina</taxon>
        <taxon>Panagrolaimomorpha</taxon>
        <taxon>Panagrolaimoidea</taxon>
        <taxon>Panagrolaimidae</taxon>
        <taxon>Panagrolaimus</taxon>
    </lineage>
</organism>
<accession>A0AC35GHV1</accession>
<name>A0AC35GHV1_9BILA</name>
<dbReference type="Proteomes" id="UP000887580">
    <property type="component" value="Unplaced"/>
</dbReference>
<protein>
    <submittedName>
        <fullName evidence="2">SH2 domain-containing protein</fullName>
    </submittedName>
</protein>
<evidence type="ECO:0000313" key="1">
    <source>
        <dbReference type="Proteomes" id="UP000887580"/>
    </source>
</evidence>
<sequence length="263" mass="29936">MNGTNNQLSNDINPIPSTSLADSIQEIEKCGCYWGSISSRDAEHLLADKPSGTFLIRDSESPNHIFALSHRTSTKTYHSRIPRHNGYYCLGGPHAMVRSPYYCLGGPHAMVRSPSLVDLVKKIIECSKNNDRTKILMHPSENTPMAETVSLIEPLDRIQMLPCLKYLCRLKIRQSLNDFRQIQTYFFMQATKSQKWSRNAFKVNSNISNWTCSISKIFCSCSSKQVIFNFIWTTTVNFIRMFQLINESKPCGLIHQKNSGSTK</sequence>
<reference evidence="2" key="1">
    <citation type="submission" date="2022-11" db="UniProtKB">
        <authorList>
            <consortium name="WormBaseParasite"/>
        </authorList>
    </citation>
    <scope>IDENTIFICATION</scope>
</reference>
<proteinExistence type="predicted"/>
<dbReference type="WBParaSite" id="PS1159_v2.g5458.t2">
    <property type="protein sequence ID" value="PS1159_v2.g5458.t2"/>
    <property type="gene ID" value="PS1159_v2.g5458"/>
</dbReference>
<evidence type="ECO:0000313" key="2">
    <source>
        <dbReference type="WBParaSite" id="PS1159_v2.g5458.t2"/>
    </source>
</evidence>